<sequence length="182" mass="20346">MKRALINVDYTNDFVASDGSLTCGEPAQAIEGAISQLSEEFIQAGDFLVFAIDAHHKGDPYHPETKLFPPHNIVGSHGQDLYGQLAQVYDDNKENSQVYYMPKTRYSAFAGTDLLIKLRERHIEELHIVGVCTDICVLHTAIDAYNLGFKIVIHKDCVASFNPQGHEWALNHFKTCLNAEVI</sequence>
<dbReference type="GO" id="GO:0016787">
    <property type="term" value="F:hydrolase activity"/>
    <property type="evidence" value="ECO:0007669"/>
    <property type="project" value="UniProtKB-KW"/>
</dbReference>
<dbReference type="KEGG" id="aun:AWM73_00015"/>
<name>A0A0X8FCV0_9LACT</name>
<dbReference type="CDD" id="cd00431">
    <property type="entry name" value="cysteine_hydrolases"/>
    <property type="match status" value="1"/>
</dbReference>
<dbReference type="PANTHER" id="PTHR43540">
    <property type="entry name" value="PEROXYUREIDOACRYLATE/UREIDOACRYLATE AMIDOHYDROLASE-RELATED"/>
    <property type="match status" value="1"/>
</dbReference>
<dbReference type="EMBL" id="CP065662">
    <property type="protein sequence ID" value="QPS01683.1"/>
    <property type="molecule type" value="Genomic_DNA"/>
</dbReference>
<keyword evidence="7" id="KW-1185">Reference proteome</keyword>
<comment type="similarity">
    <text evidence="1">Belongs to the isochorismatase family.</text>
</comment>
<evidence type="ECO:0000313" key="7">
    <source>
        <dbReference type="Proteomes" id="UP001069145"/>
    </source>
</evidence>
<dbReference type="InterPro" id="IPR050272">
    <property type="entry name" value="Isochorismatase-like_hydrls"/>
</dbReference>
<accession>A0A0X8FCV0</accession>
<dbReference type="Proteomes" id="UP001069145">
    <property type="component" value="Unassembled WGS sequence"/>
</dbReference>
<dbReference type="Proteomes" id="UP000594771">
    <property type="component" value="Chromosome"/>
</dbReference>
<dbReference type="InterPro" id="IPR000868">
    <property type="entry name" value="Isochorismatase-like_dom"/>
</dbReference>
<dbReference type="SUPFAM" id="SSF52499">
    <property type="entry name" value="Isochorismatase-like hydrolases"/>
    <property type="match status" value="1"/>
</dbReference>
<dbReference type="Pfam" id="PF00857">
    <property type="entry name" value="Isochorismatase"/>
    <property type="match status" value="1"/>
</dbReference>
<evidence type="ECO:0000313" key="6">
    <source>
        <dbReference type="Proteomes" id="UP000594771"/>
    </source>
</evidence>
<evidence type="ECO:0000256" key="1">
    <source>
        <dbReference type="ARBA" id="ARBA00006336"/>
    </source>
</evidence>
<dbReference type="OrthoDB" id="9796485at2"/>
<evidence type="ECO:0000256" key="2">
    <source>
        <dbReference type="ARBA" id="ARBA00022801"/>
    </source>
</evidence>
<reference evidence="4" key="2">
    <citation type="submission" date="2022-09" db="EMBL/GenBank/DDBJ databases">
        <title>Aerococcus urinae taxonomy study.</title>
        <authorList>
            <person name="Christensen J."/>
            <person name="Senneby E."/>
        </authorList>
    </citation>
    <scope>NUCLEOTIDE SEQUENCE</scope>
    <source>
        <strain evidence="4">NLD-066-U95</strain>
    </source>
</reference>
<dbReference type="AlphaFoldDB" id="A0A0X8FCV0"/>
<dbReference type="PANTHER" id="PTHR43540:SF10">
    <property type="entry name" value="ISOCHORISMATASE"/>
    <property type="match status" value="1"/>
</dbReference>
<protein>
    <submittedName>
        <fullName evidence="5">Cysteine hydrolase</fullName>
    </submittedName>
</protein>
<dbReference type="GeneID" id="35766969"/>
<keyword evidence="2 5" id="KW-0378">Hydrolase</keyword>
<dbReference type="Gene3D" id="3.40.50.850">
    <property type="entry name" value="Isochorismatase-like"/>
    <property type="match status" value="1"/>
</dbReference>
<evidence type="ECO:0000259" key="3">
    <source>
        <dbReference type="Pfam" id="PF00857"/>
    </source>
</evidence>
<evidence type="ECO:0000313" key="4">
    <source>
        <dbReference type="EMBL" id="MCY3053612.1"/>
    </source>
</evidence>
<evidence type="ECO:0000313" key="5">
    <source>
        <dbReference type="EMBL" id="QPS01683.1"/>
    </source>
</evidence>
<reference evidence="5 6" key="1">
    <citation type="submission" date="2020-12" db="EMBL/GenBank/DDBJ databases">
        <title>FDA dAtabase for Regulatory Grade micrObial Sequences (FDA-ARGOS): Supporting development and validation of Infectious Disease Dx tests.</title>
        <authorList>
            <person name="Sproer C."/>
            <person name="Gronow S."/>
            <person name="Severitt S."/>
            <person name="Schroder I."/>
            <person name="Tallon L."/>
            <person name="Sadzewicz L."/>
            <person name="Zhao X."/>
            <person name="Boylan J."/>
            <person name="Ott S."/>
            <person name="Bowen H."/>
            <person name="Vavikolanu K."/>
            <person name="Mehta A."/>
            <person name="Aluvathingal J."/>
            <person name="Nadendla S."/>
            <person name="Lowell S."/>
            <person name="Myers T."/>
            <person name="Yan Y."/>
            <person name="Sichtig H."/>
        </authorList>
    </citation>
    <scope>NUCLEOTIDE SEQUENCE [LARGE SCALE GENOMIC DNA]</scope>
    <source>
        <strain evidence="5 6">FDAARGOS_911</strain>
    </source>
</reference>
<proteinExistence type="inferred from homology"/>
<dbReference type="EMBL" id="JAOTML010000006">
    <property type="protein sequence ID" value="MCY3053612.1"/>
    <property type="molecule type" value="Genomic_DNA"/>
</dbReference>
<dbReference type="InterPro" id="IPR036380">
    <property type="entry name" value="Isochorismatase-like_sf"/>
</dbReference>
<dbReference type="RefSeq" id="WP_060777496.1">
    <property type="nucleotide sequence ID" value="NZ_CAJHLF010000006.1"/>
</dbReference>
<organism evidence="5 6">
    <name type="scientific">Aerococcus urinae</name>
    <dbReference type="NCBI Taxonomy" id="1376"/>
    <lineage>
        <taxon>Bacteria</taxon>
        <taxon>Bacillati</taxon>
        <taxon>Bacillota</taxon>
        <taxon>Bacilli</taxon>
        <taxon>Lactobacillales</taxon>
        <taxon>Aerococcaceae</taxon>
        <taxon>Aerococcus</taxon>
    </lineage>
</organism>
<gene>
    <name evidence="5" type="ORF">I6G68_01010</name>
    <name evidence="4" type="ORF">ODY43_06385</name>
</gene>
<feature type="domain" description="Isochorismatase-like" evidence="3">
    <location>
        <begin position="4"/>
        <end position="177"/>
    </location>
</feature>